<dbReference type="WBParaSite" id="HDID_0000630801-mRNA-1">
    <property type="protein sequence ID" value="HDID_0000630801-mRNA-1"/>
    <property type="gene ID" value="HDID_0000630801"/>
</dbReference>
<evidence type="ECO:0000313" key="4">
    <source>
        <dbReference type="EMBL" id="VDL58624.1"/>
    </source>
</evidence>
<protein>
    <submittedName>
        <fullName evidence="6">Protein kinase domain-containing protein</fullName>
    </submittedName>
</protein>
<dbReference type="OrthoDB" id="192887at2759"/>
<feature type="compositionally biased region" description="Basic and acidic residues" evidence="3">
    <location>
        <begin position="1"/>
        <end position="15"/>
    </location>
</feature>
<dbReference type="GO" id="GO:0005524">
    <property type="term" value="F:ATP binding"/>
    <property type="evidence" value="ECO:0007669"/>
    <property type="project" value="UniProtKB-KW"/>
</dbReference>
<evidence type="ECO:0000256" key="1">
    <source>
        <dbReference type="ARBA" id="ARBA00022741"/>
    </source>
</evidence>
<evidence type="ECO:0000313" key="5">
    <source>
        <dbReference type="Proteomes" id="UP000274504"/>
    </source>
</evidence>
<dbReference type="AlphaFoldDB" id="A0A0R3SMZ3"/>
<accession>A0A0R3SMZ3</accession>
<dbReference type="Proteomes" id="UP000274504">
    <property type="component" value="Unassembled WGS sequence"/>
</dbReference>
<sequence>MLKIRGRESNKDWKRTGSKKKKSEILDVWSVACILVELKTGQALFRGLNHIDQVKQIMSIVGTPDEEMMKRITSNSAREFIERNYTERRDLKEVFPWASSNLNADHRSRICNNCPHID</sequence>
<reference evidence="6" key="1">
    <citation type="submission" date="2017-02" db="UniProtKB">
        <authorList>
            <consortium name="WormBaseParasite"/>
        </authorList>
    </citation>
    <scope>IDENTIFICATION</scope>
</reference>
<dbReference type="Gene3D" id="1.10.510.10">
    <property type="entry name" value="Transferase(Phosphotransferase) domain 1"/>
    <property type="match status" value="1"/>
</dbReference>
<feature type="region of interest" description="Disordered" evidence="3">
    <location>
        <begin position="1"/>
        <end position="22"/>
    </location>
</feature>
<reference evidence="4 5" key="2">
    <citation type="submission" date="2018-11" db="EMBL/GenBank/DDBJ databases">
        <authorList>
            <consortium name="Pathogen Informatics"/>
        </authorList>
    </citation>
    <scope>NUCLEOTIDE SEQUENCE [LARGE SCALE GENOMIC DNA]</scope>
</reference>
<dbReference type="InterPro" id="IPR011009">
    <property type="entry name" value="Kinase-like_dom_sf"/>
</dbReference>
<gene>
    <name evidence="4" type="ORF">HDID_LOCUS6306</name>
</gene>
<proteinExistence type="predicted"/>
<evidence type="ECO:0000256" key="2">
    <source>
        <dbReference type="ARBA" id="ARBA00022840"/>
    </source>
</evidence>
<dbReference type="SUPFAM" id="SSF56112">
    <property type="entry name" value="Protein kinase-like (PK-like)"/>
    <property type="match status" value="1"/>
</dbReference>
<evidence type="ECO:0000313" key="6">
    <source>
        <dbReference type="WBParaSite" id="HDID_0000630801-mRNA-1"/>
    </source>
</evidence>
<keyword evidence="2" id="KW-0067">ATP-binding</keyword>
<evidence type="ECO:0000256" key="3">
    <source>
        <dbReference type="SAM" id="MobiDB-lite"/>
    </source>
</evidence>
<dbReference type="STRING" id="6216.A0A0R3SMZ3"/>
<dbReference type="InterPro" id="IPR050117">
    <property type="entry name" value="MAPK"/>
</dbReference>
<keyword evidence="1" id="KW-0547">Nucleotide-binding</keyword>
<dbReference type="PANTHER" id="PTHR24055">
    <property type="entry name" value="MITOGEN-ACTIVATED PROTEIN KINASE"/>
    <property type="match status" value="1"/>
</dbReference>
<name>A0A0R3SMZ3_HYMDI</name>
<dbReference type="EMBL" id="UYSG01004845">
    <property type="protein sequence ID" value="VDL58624.1"/>
    <property type="molecule type" value="Genomic_DNA"/>
</dbReference>
<organism evidence="6">
    <name type="scientific">Hymenolepis diminuta</name>
    <name type="common">Rat tapeworm</name>
    <dbReference type="NCBI Taxonomy" id="6216"/>
    <lineage>
        <taxon>Eukaryota</taxon>
        <taxon>Metazoa</taxon>
        <taxon>Spiralia</taxon>
        <taxon>Lophotrochozoa</taxon>
        <taxon>Platyhelminthes</taxon>
        <taxon>Cestoda</taxon>
        <taxon>Eucestoda</taxon>
        <taxon>Cyclophyllidea</taxon>
        <taxon>Hymenolepididae</taxon>
        <taxon>Hymenolepis</taxon>
    </lineage>
</organism>